<protein>
    <submittedName>
        <fullName evidence="2">Glycosyl transferases group 1</fullName>
    </submittedName>
</protein>
<dbReference type="Pfam" id="PF13692">
    <property type="entry name" value="Glyco_trans_1_4"/>
    <property type="match status" value="1"/>
</dbReference>
<gene>
    <name evidence="2" type="ORF">ElP_41850</name>
</gene>
<proteinExistence type="predicted"/>
<dbReference type="PANTHER" id="PTHR12526:SF627">
    <property type="entry name" value="D-RHAMNOSYLTRANSFERASE WBPZ"/>
    <property type="match status" value="1"/>
</dbReference>
<feature type="region of interest" description="Disordered" evidence="1">
    <location>
        <begin position="314"/>
        <end position="335"/>
    </location>
</feature>
<dbReference type="GO" id="GO:0016740">
    <property type="term" value="F:transferase activity"/>
    <property type="evidence" value="ECO:0007669"/>
    <property type="project" value="UniProtKB-KW"/>
</dbReference>
<dbReference type="Gene3D" id="3.40.50.2000">
    <property type="entry name" value="Glycogen Phosphorylase B"/>
    <property type="match status" value="1"/>
</dbReference>
<reference evidence="2 3" key="1">
    <citation type="submission" date="2019-02" db="EMBL/GenBank/DDBJ databases">
        <title>Deep-cultivation of Planctomycetes and their phenomic and genomic characterization uncovers novel biology.</title>
        <authorList>
            <person name="Wiegand S."/>
            <person name="Jogler M."/>
            <person name="Boedeker C."/>
            <person name="Pinto D."/>
            <person name="Vollmers J."/>
            <person name="Rivas-Marin E."/>
            <person name="Kohn T."/>
            <person name="Peeters S.H."/>
            <person name="Heuer A."/>
            <person name="Rast P."/>
            <person name="Oberbeckmann S."/>
            <person name="Bunk B."/>
            <person name="Jeske O."/>
            <person name="Meyerdierks A."/>
            <person name="Storesund J.E."/>
            <person name="Kallscheuer N."/>
            <person name="Luecker S."/>
            <person name="Lage O.M."/>
            <person name="Pohl T."/>
            <person name="Merkel B.J."/>
            <person name="Hornburger P."/>
            <person name="Mueller R.-W."/>
            <person name="Bruemmer F."/>
            <person name="Labrenz M."/>
            <person name="Spormann A.M."/>
            <person name="Op den Camp H."/>
            <person name="Overmann J."/>
            <person name="Amann R."/>
            <person name="Jetten M.S.M."/>
            <person name="Mascher T."/>
            <person name="Medema M.H."/>
            <person name="Devos D.P."/>
            <person name="Kaster A.-K."/>
            <person name="Ovreas L."/>
            <person name="Rohde M."/>
            <person name="Galperin M.Y."/>
            <person name="Jogler C."/>
        </authorList>
    </citation>
    <scope>NUCLEOTIDE SEQUENCE [LARGE SCALE GENOMIC DNA]</scope>
    <source>
        <strain evidence="2 3">ElP</strain>
    </source>
</reference>
<dbReference type="KEGG" id="tpla:ElP_41850"/>
<evidence type="ECO:0000256" key="1">
    <source>
        <dbReference type="SAM" id="MobiDB-lite"/>
    </source>
</evidence>
<evidence type="ECO:0000313" key="2">
    <source>
        <dbReference type="EMBL" id="QDV36266.1"/>
    </source>
</evidence>
<dbReference type="PANTHER" id="PTHR12526">
    <property type="entry name" value="GLYCOSYLTRANSFERASE"/>
    <property type="match status" value="1"/>
</dbReference>
<keyword evidence="3" id="KW-1185">Reference proteome</keyword>
<dbReference type="AlphaFoldDB" id="A0A518H5Z5"/>
<dbReference type="SUPFAM" id="SSF53756">
    <property type="entry name" value="UDP-Glycosyltransferase/glycogen phosphorylase"/>
    <property type="match status" value="1"/>
</dbReference>
<accession>A0A518H5Z5</accession>
<sequence>MKPLRVLTWHVHGNYLLYLSRADVEFYLPVRPGGRDGYGGRGPTFPFPDRVRDVPAEAVRELEFDCVLYQSRRNFEVDRHEILSDRQMRLPRIYLEHDPPRAHPTDTRHWSDDPNGLLVHVTPFNDLMWDDGRTPSRVIEHGVFVPDGVRYTGEIDRGIVVVNHLLRRGRLLGADVFSRARAHIPLDLVGMDAESLGGLGEVRPPDLAAFEARYRFFFNPIRWTSLGLAIIEAMMIGLPIVGLATTELASVVENGVSGHVDTDLDRLIVQMRRLLDDPDEARRLGEGARRTARERFGIDRFARDWERAFADVTGRPASGRDRHRPASALASGGVR</sequence>
<organism evidence="2 3">
    <name type="scientific">Tautonia plasticadhaerens</name>
    <dbReference type="NCBI Taxonomy" id="2527974"/>
    <lineage>
        <taxon>Bacteria</taxon>
        <taxon>Pseudomonadati</taxon>
        <taxon>Planctomycetota</taxon>
        <taxon>Planctomycetia</taxon>
        <taxon>Isosphaerales</taxon>
        <taxon>Isosphaeraceae</taxon>
        <taxon>Tautonia</taxon>
    </lineage>
</organism>
<evidence type="ECO:0000313" key="3">
    <source>
        <dbReference type="Proteomes" id="UP000317835"/>
    </source>
</evidence>
<name>A0A518H5Z5_9BACT</name>
<dbReference type="EMBL" id="CP036426">
    <property type="protein sequence ID" value="QDV36266.1"/>
    <property type="molecule type" value="Genomic_DNA"/>
</dbReference>
<dbReference type="Proteomes" id="UP000317835">
    <property type="component" value="Chromosome"/>
</dbReference>
<keyword evidence="2" id="KW-0808">Transferase</keyword>